<feature type="compositionally biased region" description="Polar residues" evidence="8">
    <location>
        <begin position="1"/>
        <end position="18"/>
    </location>
</feature>
<dbReference type="OrthoDB" id="674948at2759"/>
<dbReference type="GO" id="GO:0006986">
    <property type="term" value="P:response to unfolded protein"/>
    <property type="evidence" value="ECO:0007669"/>
    <property type="project" value="UniProtKB-KW"/>
</dbReference>
<evidence type="ECO:0000256" key="2">
    <source>
        <dbReference type="ARBA" id="ARBA00007163"/>
    </source>
</evidence>
<keyword evidence="11" id="KW-1185">Reference proteome</keyword>
<dbReference type="GO" id="GO:0000981">
    <property type="term" value="F:DNA-binding transcription factor activity, RNA polymerase II-specific"/>
    <property type="evidence" value="ECO:0007669"/>
    <property type="project" value="InterPro"/>
</dbReference>
<evidence type="ECO:0000256" key="1">
    <source>
        <dbReference type="ARBA" id="ARBA00004123"/>
    </source>
</evidence>
<dbReference type="Proteomes" id="UP000001640">
    <property type="component" value="Chromosome 3"/>
</dbReference>
<dbReference type="GO" id="GO:0003677">
    <property type="term" value="F:DNA binding"/>
    <property type="evidence" value="ECO:0007669"/>
    <property type="project" value="UniProtKB-KW"/>
</dbReference>
<reference key="2">
    <citation type="submission" date="2011-08" db="EMBL/GenBank/DDBJ databases">
        <title>Genome sequence of Naumovozyma castellii.</title>
        <authorList>
            <person name="Gordon J.L."/>
            <person name="Armisen D."/>
            <person name="Proux-Wera E."/>
            <person name="OhEigeartaigh S.S."/>
            <person name="Byrne K.P."/>
            <person name="Wolfe K.H."/>
        </authorList>
    </citation>
    <scope>NUCLEOTIDE SEQUENCE</scope>
    <source>
        <strain>Type strain:CBS 4309</strain>
    </source>
</reference>
<accession>G0VD07</accession>
<dbReference type="SUPFAM" id="SSF57959">
    <property type="entry name" value="Leucine zipper domain"/>
    <property type="match status" value="1"/>
</dbReference>
<evidence type="ECO:0000256" key="7">
    <source>
        <dbReference type="ARBA" id="ARBA00023242"/>
    </source>
</evidence>
<feature type="compositionally biased region" description="Low complexity" evidence="8">
    <location>
        <begin position="133"/>
        <end position="152"/>
    </location>
</feature>
<comment type="similarity">
    <text evidence="2">Belongs to the bZIP family.</text>
</comment>
<dbReference type="PANTHER" id="PTHR46714">
    <property type="entry name" value="TRANSCRIPTIONAL ACTIVATOR HAC1"/>
    <property type="match status" value="1"/>
</dbReference>
<dbReference type="RefSeq" id="XP_003675733.1">
    <property type="nucleotide sequence ID" value="XM_003675685.1"/>
</dbReference>
<dbReference type="GeneID" id="96902950"/>
<dbReference type="Gene3D" id="1.20.5.170">
    <property type="match status" value="1"/>
</dbReference>
<dbReference type="PANTHER" id="PTHR46714:SF6">
    <property type="entry name" value="TRANSCRIPTIONAL ACTIVATOR HAC1"/>
    <property type="match status" value="1"/>
</dbReference>
<dbReference type="HOGENOM" id="CLU_075866_0_0_1"/>
<keyword evidence="4" id="KW-0238">DNA-binding</keyword>
<keyword evidence="7" id="KW-0539">Nucleus</keyword>
<keyword evidence="3" id="KW-0805">Transcription regulation</keyword>
<dbReference type="CDD" id="cd14710">
    <property type="entry name" value="bZIP_HAC1-like"/>
    <property type="match status" value="1"/>
</dbReference>
<sequence>MSITSTNHINTSASTPAPNDSVEIPTDFKSTLPPRKRAKTKEEKEQRRIERILRNRKAAHQSREKKRLHLKFLEQKCSIMERILAHITDDQLYQLIGNDKAGVSLMEEYHSILNTDDETEFVNNFNSNVTPSATTFNTSSSSPSPSEKSNTTDAGNLDIVNVKNEELETDFKFQVIPSVTDTVPRQANTRLSGVPQSQSQSDSNSDSPCSVMSPVSNITMDDELFFEKTSYYKSANNISTSVSFNSSPLQKQDSNGSWDLLMNRNDSLLKDALEPAYEYQYDTTDHLRVIDMDELTKTKMPMFSTNNNNNNDGSYDLDNWRNPAVITNL</sequence>
<dbReference type="OMA" id="HEFEYNE"/>
<dbReference type="STRING" id="1064592.G0VD07"/>
<organism evidence="10 11">
    <name type="scientific">Naumovozyma castellii</name>
    <name type="common">Yeast</name>
    <name type="synonym">Saccharomyces castellii</name>
    <dbReference type="NCBI Taxonomy" id="27288"/>
    <lineage>
        <taxon>Eukaryota</taxon>
        <taxon>Fungi</taxon>
        <taxon>Dikarya</taxon>
        <taxon>Ascomycota</taxon>
        <taxon>Saccharomycotina</taxon>
        <taxon>Saccharomycetes</taxon>
        <taxon>Saccharomycetales</taxon>
        <taxon>Saccharomycetaceae</taxon>
        <taxon>Naumovozyma</taxon>
    </lineage>
</organism>
<dbReference type="FunCoup" id="G0VD07">
    <property type="interactions" value="893"/>
</dbReference>
<name>G0VD07_NAUCA</name>
<dbReference type="InterPro" id="IPR046347">
    <property type="entry name" value="bZIP_sf"/>
</dbReference>
<evidence type="ECO:0000259" key="9">
    <source>
        <dbReference type="PROSITE" id="PS00036"/>
    </source>
</evidence>
<dbReference type="InterPro" id="IPR004827">
    <property type="entry name" value="bZIP"/>
</dbReference>
<protein>
    <recommendedName>
        <fullName evidence="9">BZIP domain-containing protein</fullName>
    </recommendedName>
</protein>
<evidence type="ECO:0000313" key="11">
    <source>
        <dbReference type="Proteomes" id="UP000001640"/>
    </source>
</evidence>
<evidence type="ECO:0000256" key="6">
    <source>
        <dbReference type="ARBA" id="ARBA00023230"/>
    </source>
</evidence>
<evidence type="ECO:0000313" key="10">
    <source>
        <dbReference type="EMBL" id="CCC69368.1"/>
    </source>
</evidence>
<evidence type="ECO:0000256" key="4">
    <source>
        <dbReference type="ARBA" id="ARBA00023125"/>
    </source>
</evidence>
<keyword evidence="6" id="KW-0834">Unfolded protein response</keyword>
<evidence type="ECO:0000256" key="3">
    <source>
        <dbReference type="ARBA" id="ARBA00023015"/>
    </source>
</evidence>
<feature type="region of interest" description="Disordered" evidence="8">
    <location>
        <begin position="133"/>
        <end position="156"/>
    </location>
</feature>
<proteinExistence type="inferred from homology"/>
<dbReference type="EMBL" id="HE576754">
    <property type="protein sequence ID" value="CCC69368.1"/>
    <property type="molecule type" value="Genomic_DNA"/>
</dbReference>
<evidence type="ECO:0000256" key="8">
    <source>
        <dbReference type="SAM" id="MobiDB-lite"/>
    </source>
</evidence>
<feature type="region of interest" description="Disordered" evidence="8">
    <location>
        <begin position="189"/>
        <end position="212"/>
    </location>
</feature>
<dbReference type="GO" id="GO:0045944">
    <property type="term" value="P:positive regulation of transcription by RNA polymerase II"/>
    <property type="evidence" value="ECO:0007669"/>
    <property type="project" value="InterPro"/>
</dbReference>
<dbReference type="KEGG" id="ncs:NCAS_0C03780"/>
<dbReference type="GO" id="GO:0005634">
    <property type="term" value="C:nucleus"/>
    <property type="evidence" value="ECO:0007669"/>
    <property type="project" value="UniProtKB-SubCell"/>
</dbReference>
<dbReference type="InterPro" id="IPR044280">
    <property type="entry name" value="Hac1/HY5"/>
</dbReference>
<evidence type="ECO:0000256" key="5">
    <source>
        <dbReference type="ARBA" id="ARBA00023163"/>
    </source>
</evidence>
<dbReference type="InParanoid" id="G0VD07"/>
<feature type="domain" description="BZIP" evidence="9">
    <location>
        <begin position="51"/>
        <end position="65"/>
    </location>
</feature>
<reference evidence="10 11" key="1">
    <citation type="journal article" date="2011" name="Proc. Natl. Acad. Sci. U.S.A.">
        <title>Evolutionary erosion of yeast sex chromosomes by mating-type switching accidents.</title>
        <authorList>
            <person name="Gordon J.L."/>
            <person name="Armisen D."/>
            <person name="Proux-Wera E."/>
            <person name="Oheigeartaigh S.S."/>
            <person name="Byrne K.P."/>
            <person name="Wolfe K.H."/>
        </authorList>
    </citation>
    <scope>NUCLEOTIDE SEQUENCE [LARGE SCALE GENOMIC DNA]</scope>
    <source>
        <strain evidence="11">ATCC 76901 / BCRC 22586 / CBS 4309 / NBRC 1992 / NRRL Y-12630</strain>
    </source>
</reference>
<dbReference type="eggNOG" id="ENOG502S526">
    <property type="taxonomic scope" value="Eukaryota"/>
</dbReference>
<comment type="subcellular location">
    <subcellularLocation>
        <location evidence="1">Nucleus</location>
    </subcellularLocation>
</comment>
<gene>
    <name evidence="10" type="primary">NCAS0C03780</name>
    <name evidence="10" type="ordered locus">NCAS_0C03780</name>
</gene>
<feature type="compositionally biased region" description="Low complexity" evidence="8">
    <location>
        <begin position="195"/>
        <end position="212"/>
    </location>
</feature>
<keyword evidence="5" id="KW-0804">Transcription</keyword>
<feature type="region of interest" description="Disordered" evidence="8">
    <location>
        <begin position="1"/>
        <end position="46"/>
    </location>
</feature>
<dbReference type="PROSITE" id="PS00036">
    <property type="entry name" value="BZIP_BASIC"/>
    <property type="match status" value="1"/>
</dbReference>
<dbReference type="AlphaFoldDB" id="G0VD07"/>